<dbReference type="Proteomes" id="UP000244855">
    <property type="component" value="Unassembled WGS sequence"/>
</dbReference>
<name>A0A2V1DR90_9PLEO</name>
<dbReference type="OrthoDB" id="5575at2759"/>
<keyword evidence="2" id="KW-1185">Reference proteome</keyword>
<dbReference type="STRING" id="97972.A0A2V1DR90"/>
<protein>
    <submittedName>
        <fullName evidence="1">Uncharacterized protein</fullName>
    </submittedName>
</protein>
<dbReference type="AlphaFoldDB" id="A0A2V1DR90"/>
<sequence>MDDVFDSGLPAWKTRATTSRLDKLAHDIETGRPSVHSCPVNASLDLHSWILFAPLAAAKNLSTSAPRLEQLQFSWVAGGANIQIRRHEEHILSRIYDRVPYRMQEPNFETQHLEAIVLQPIFRACNSPKHQGTKFLDE</sequence>
<reference evidence="1 2" key="1">
    <citation type="journal article" date="2018" name="Sci. Rep.">
        <title>Comparative genomics provides insights into the lifestyle and reveals functional heterogeneity of dark septate endophytic fungi.</title>
        <authorList>
            <person name="Knapp D.G."/>
            <person name="Nemeth J.B."/>
            <person name="Barry K."/>
            <person name="Hainaut M."/>
            <person name="Henrissat B."/>
            <person name="Johnson J."/>
            <person name="Kuo A."/>
            <person name="Lim J.H.P."/>
            <person name="Lipzen A."/>
            <person name="Nolan M."/>
            <person name="Ohm R.A."/>
            <person name="Tamas L."/>
            <person name="Grigoriev I.V."/>
            <person name="Spatafora J.W."/>
            <person name="Nagy L.G."/>
            <person name="Kovacs G.M."/>
        </authorList>
    </citation>
    <scope>NUCLEOTIDE SEQUENCE [LARGE SCALE GENOMIC DNA]</scope>
    <source>
        <strain evidence="1 2">DSE2036</strain>
    </source>
</reference>
<evidence type="ECO:0000313" key="1">
    <source>
        <dbReference type="EMBL" id="PVI00392.1"/>
    </source>
</evidence>
<proteinExistence type="predicted"/>
<accession>A0A2V1DR90</accession>
<gene>
    <name evidence="1" type="ORF">DM02DRAFT_655480</name>
</gene>
<evidence type="ECO:0000313" key="2">
    <source>
        <dbReference type="Proteomes" id="UP000244855"/>
    </source>
</evidence>
<organism evidence="1 2">
    <name type="scientific">Periconia macrospinosa</name>
    <dbReference type="NCBI Taxonomy" id="97972"/>
    <lineage>
        <taxon>Eukaryota</taxon>
        <taxon>Fungi</taxon>
        <taxon>Dikarya</taxon>
        <taxon>Ascomycota</taxon>
        <taxon>Pezizomycotina</taxon>
        <taxon>Dothideomycetes</taxon>
        <taxon>Pleosporomycetidae</taxon>
        <taxon>Pleosporales</taxon>
        <taxon>Massarineae</taxon>
        <taxon>Periconiaceae</taxon>
        <taxon>Periconia</taxon>
    </lineage>
</organism>
<dbReference type="EMBL" id="KZ805374">
    <property type="protein sequence ID" value="PVI00392.1"/>
    <property type="molecule type" value="Genomic_DNA"/>
</dbReference>